<dbReference type="PROSITE" id="PS50847">
    <property type="entry name" value="GRAM_POS_ANCHORING"/>
    <property type="match status" value="1"/>
</dbReference>
<evidence type="ECO:0000256" key="5">
    <source>
        <dbReference type="ARBA" id="ARBA00023088"/>
    </source>
</evidence>
<dbReference type="InterPro" id="IPR032179">
    <property type="entry name" value="Cry22Aa_Ig-like"/>
</dbReference>
<dbReference type="NCBIfam" id="TIGR01167">
    <property type="entry name" value="LPXTG_anchor"/>
    <property type="match status" value="1"/>
</dbReference>
<proteinExistence type="predicted"/>
<keyword evidence="5" id="KW-0572">Peptidoglycan-anchor</keyword>
<gene>
    <name evidence="8" type="ORF">HCJ81_07610</name>
</gene>
<dbReference type="Proteomes" id="UP000565628">
    <property type="component" value="Unassembled WGS sequence"/>
</dbReference>
<dbReference type="RefSeq" id="WP_185641878.1">
    <property type="nucleotide sequence ID" value="NZ_JAASWV010000009.1"/>
</dbReference>
<comment type="caution">
    <text evidence="8">The sequence shown here is derived from an EMBL/GenBank/DDBJ whole genome shotgun (WGS) entry which is preliminary data.</text>
</comment>
<dbReference type="Pfam" id="PF16403">
    <property type="entry name" value="Bact_surface_Ig-like"/>
    <property type="match status" value="2"/>
</dbReference>
<evidence type="ECO:0000256" key="6">
    <source>
        <dbReference type="SAM" id="Phobius"/>
    </source>
</evidence>
<evidence type="ECO:0000259" key="7">
    <source>
        <dbReference type="PROSITE" id="PS50847"/>
    </source>
</evidence>
<accession>A0A7X1DK47</accession>
<dbReference type="Pfam" id="PF00746">
    <property type="entry name" value="Gram_pos_anchor"/>
    <property type="match status" value="1"/>
</dbReference>
<keyword evidence="2" id="KW-0134">Cell wall</keyword>
<name>A0A7X1DK47_9LIST</name>
<evidence type="ECO:0000313" key="8">
    <source>
        <dbReference type="EMBL" id="MBC2310752.1"/>
    </source>
</evidence>
<keyword evidence="6" id="KW-1133">Transmembrane helix</keyword>
<sequence length="590" mass="63961">MILISGLVTSSLPFWKTTTAQVDAATMQTDYIQASSAAIALENGDFENPVVTTKSHWNTFNAKSVPGWNTTASDNLIEIQENGRKGNIQAISGTQWAELNAYEVSALYQDIPTTPGVKVRWQVYHRGRSGIDTAVVEFGAPNEQMAQQAEMIDGSKKWGLYTGEYTIPEGQTTTRFQFRSVSAAGGDPAAGNLLDNIQFATQSVLNIEGSFAKDGTKVKQGADYTLHVSNVGGMPADNNTISVRIPEALHYTAGSLSSANTTISNENYDAATRTITFKIDLLKKDATADITIPMTGTTVTDAVKPSTSATYNDQNFSDTYTAEATDDEIAVTSDEPPVITGEATTKLNPNSQFDPMSTIEATDKEDEDITAKVKIVNNPVDTSKPGSYEVTYEVTDADGNKATFTRIVVVTEAPVITGEATTRLNPNSQFDPMNTIEATDKEDGDLTAKVKIINNPVNTSKSGTYEVTYEVTDTDGNKVTFTRMVVVTEAPVISGKTEVKMEQHDDFDLLTDLSVNDKEAGNITKQIKIVSNNIQISKPDTYKVMDKDISKTPKANNKELPRTGDNTSQALSWFGLACIALGSILFRRKK</sequence>
<dbReference type="AlphaFoldDB" id="A0A7X1DK47"/>
<evidence type="ECO:0000256" key="2">
    <source>
        <dbReference type="ARBA" id="ARBA00022512"/>
    </source>
</evidence>
<reference evidence="8 9" key="1">
    <citation type="submission" date="2020-03" db="EMBL/GenBank/DDBJ databases">
        <title>Soil Listeria distribution.</title>
        <authorList>
            <person name="Liao J."/>
            <person name="Wiedmann M."/>
        </authorList>
    </citation>
    <scope>NUCLEOTIDE SEQUENCE [LARGE SCALE GENOMIC DNA]</scope>
    <source>
        <strain evidence="8 9">FSL L7-0039</strain>
    </source>
</reference>
<keyword evidence="4" id="KW-0732">Signal</keyword>
<evidence type="ECO:0000256" key="1">
    <source>
        <dbReference type="ARBA" id="ARBA00004168"/>
    </source>
</evidence>
<evidence type="ECO:0000256" key="4">
    <source>
        <dbReference type="ARBA" id="ARBA00022729"/>
    </source>
</evidence>
<feature type="domain" description="Gram-positive cocci surface proteins LPxTG" evidence="7">
    <location>
        <begin position="560"/>
        <end position="590"/>
    </location>
</feature>
<dbReference type="InterPro" id="IPR013783">
    <property type="entry name" value="Ig-like_fold"/>
</dbReference>
<keyword evidence="6" id="KW-0472">Membrane</keyword>
<comment type="subcellular location">
    <subcellularLocation>
        <location evidence="1">Secreted</location>
        <location evidence="1">Cell wall</location>
        <topology evidence="1">Peptidoglycan-anchor</topology>
    </subcellularLocation>
</comment>
<keyword evidence="3" id="KW-0964">Secreted</keyword>
<evidence type="ECO:0000256" key="3">
    <source>
        <dbReference type="ARBA" id="ARBA00022525"/>
    </source>
</evidence>
<feature type="transmembrane region" description="Helical" evidence="6">
    <location>
        <begin position="570"/>
        <end position="586"/>
    </location>
</feature>
<keyword evidence="6" id="KW-0812">Transmembrane</keyword>
<dbReference type="Gene3D" id="2.60.120.260">
    <property type="entry name" value="Galactose-binding domain-like"/>
    <property type="match status" value="1"/>
</dbReference>
<evidence type="ECO:0000313" key="9">
    <source>
        <dbReference type="Proteomes" id="UP000565628"/>
    </source>
</evidence>
<dbReference type="Gene3D" id="2.60.40.10">
    <property type="entry name" value="Immunoglobulins"/>
    <property type="match status" value="3"/>
</dbReference>
<dbReference type="InterPro" id="IPR019931">
    <property type="entry name" value="LPXTG_anchor"/>
</dbReference>
<protein>
    <submittedName>
        <fullName evidence="8">DUF5011 domain-containing protein</fullName>
    </submittedName>
</protein>
<dbReference type="EMBL" id="JAASWV010000009">
    <property type="protein sequence ID" value="MBC2310752.1"/>
    <property type="molecule type" value="Genomic_DNA"/>
</dbReference>
<organism evidence="8 9">
    <name type="scientific">Listeria booriae</name>
    <dbReference type="NCBI Taxonomy" id="1552123"/>
    <lineage>
        <taxon>Bacteria</taxon>
        <taxon>Bacillati</taxon>
        <taxon>Bacillota</taxon>
        <taxon>Bacilli</taxon>
        <taxon>Bacillales</taxon>
        <taxon>Listeriaceae</taxon>
        <taxon>Listeria</taxon>
    </lineage>
</organism>